<dbReference type="Ensembl" id="ENSLLET00000001314.1">
    <property type="protein sequence ID" value="ENSLLEP00000001250.1"/>
    <property type="gene ID" value="ENSLLEG00000000818.1"/>
</dbReference>
<dbReference type="Pfam" id="PF00385">
    <property type="entry name" value="Chromo"/>
    <property type="match status" value="1"/>
</dbReference>
<dbReference type="PANTHER" id="PTHR37984">
    <property type="entry name" value="PROTEIN CBG26694"/>
    <property type="match status" value="1"/>
</dbReference>
<dbReference type="Gene3D" id="2.40.50.40">
    <property type="match status" value="1"/>
</dbReference>
<evidence type="ECO:0000259" key="18">
    <source>
        <dbReference type="PROSITE" id="PS50013"/>
    </source>
</evidence>
<evidence type="ECO:0000256" key="3">
    <source>
        <dbReference type="ARBA" id="ARBA00022679"/>
    </source>
</evidence>
<dbReference type="InterPro" id="IPR016197">
    <property type="entry name" value="Chromo-like_dom_sf"/>
</dbReference>
<evidence type="ECO:0000256" key="9">
    <source>
        <dbReference type="ARBA" id="ARBA00022801"/>
    </source>
</evidence>
<dbReference type="FunFam" id="3.30.70.270:FF:000020">
    <property type="entry name" value="Transposon Tf2-6 polyprotein-like Protein"/>
    <property type="match status" value="1"/>
</dbReference>
<keyword evidence="8" id="KW-0255">Endonuclease</keyword>
<dbReference type="InterPro" id="IPR043128">
    <property type="entry name" value="Rev_trsase/Diguanyl_cyclase"/>
</dbReference>
<dbReference type="GO" id="GO:0003964">
    <property type="term" value="F:RNA-directed DNA polymerase activity"/>
    <property type="evidence" value="ECO:0007669"/>
    <property type="project" value="UniProtKB-KW"/>
</dbReference>
<dbReference type="GO" id="GO:0006508">
    <property type="term" value="P:proteolysis"/>
    <property type="evidence" value="ECO:0007669"/>
    <property type="project" value="UniProtKB-KW"/>
</dbReference>
<reference evidence="20" key="1">
    <citation type="submission" date="2025-08" db="UniProtKB">
        <authorList>
            <consortium name="Ensembl"/>
        </authorList>
    </citation>
    <scope>IDENTIFICATION</scope>
</reference>
<evidence type="ECO:0000259" key="19">
    <source>
        <dbReference type="PROSITE" id="PS50994"/>
    </source>
</evidence>
<keyword evidence="12" id="KW-0695">RNA-directed DNA polymerase</keyword>
<dbReference type="SUPFAM" id="SSF54160">
    <property type="entry name" value="Chromo domain-like"/>
    <property type="match status" value="1"/>
</dbReference>
<dbReference type="PROSITE" id="PS50994">
    <property type="entry name" value="INTEGRASE"/>
    <property type="match status" value="1"/>
</dbReference>
<dbReference type="InterPro" id="IPR036397">
    <property type="entry name" value="RNaseH_sf"/>
</dbReference>
<dbReference type="FunFam" id="3.30.420.10:FF:000032">
    <property type="entry name" value="Retrovirus-related Pol polyprotein from transposon 297-like Protein"/>
    <property type="match status" value="1"/>
</dbReference>
<dbReference type="InterPro" id="IPR041588">
    <property type="entry name" value="Integrase_H2C2"/>
</dbReference>
<dbReference type="GO" id="GO:0004190">
    <property type="term" value="F:aspartic-type endopeptidase activity"/>
    <property type="evidence" value="ECO:0007669"/>
    <property type="project" value="UniProtKB-KW"/>
</dbReference>
<organism evidence="20 21">
    <name type="scientific">Leptobrachium leishanense</name>
    <name type="common">Leishan spiny toad</name>
    <dbReference type="NCBI Taxonomy" id="445787"/>
    <lineage>
        <taxon>Eukaryota</taxon>
        <taxon>Metazoa</taxon>
        <taxon>Chordata</taxon>
        <taxon>Craniata</taxon>
        <taxon>Vertebrata</taxon>
        <taxon>Euteleostomi</taxon>
        <taxon>Amphibia</taxon>
        <taxon>Batrachia</taxon>
        <taxon>Anura</taxon>
        <taxon>Pelobatoidea</taxon>
        <taxon>Megophryidae</taxon>
        <taxon>Leptobrachium</taxon>
    </lineage>
</organism>
<reference evidence="20" key="2">
    <citation type="submission" date="2025-09" db="UniProtKB">
        <authorList>
            <consortium name="Ensembl"/>
        </authorList>
    </citation>
    <scope>IDENTIFICATION</scope>
</reference>
<evidence type="ECO:0000256" key="4">
    <source>
        <dbReference type="ARBA" id="ARBA00022695"/>
    </source>
</evidence>
<keyword evidence="5" id="KW-0540">Nuclease</keyword>
<keyword evidence="9" id="KW-0378">Hydrolase</keyword>
<feature type="region of interest" description="Disordered" evidence="17">
    <location>
        <begin position="736"/>
        <end position="782"/>
    </location>
</feature>
<dbReference type="InterPro" id="IPR050951">
    <property type="entry name" value="Retrovirus_Pol_polyprotein"/>
</dbReference>
<dbReference type="PANTHER" id="PTHR37984:SF5">
    <property type="entry name" value="PROTEIN NYNRIN-LIKE"/>
    <property type="match status" value="1"/>
</dbReference>
<evidence type="ECO:0000256" key="10">
    <source>
        <dbReference type="ARBA" id="ARBA00022842"/>
    </source>
</evidence>
<evidence type="ECO:0000256" key="8">
    <source>
        <dbReference type="ARBA" id="ARBA00022759"/>
    </source>
</evidence>
<keyword evidence="4" id="KW-0548">Nucleotidyltransferase</keyword>
<dbReference type="GO" id="GO:0003677">
    <property type="term" value="F:DNA binding"/>
    <property type="evidence" value="ECO:0007669"/>
    <property type="project" value="UniProtKB-KW"/>
</dbReference>
<keyword evidence="13" id="KW-0239">DNA-directed DNA polymerase</keyword>
<name>A0A8C5LPA6_9ANUR</name>
<dbReference type="InterPro" id="IPR056924">
    <property type="entry name" value="SH3_Tf2-1"/>
</dbReference>
<dbReference type="Gene3D" id="3.30.70.270">
    <property type="match status" value="1"/>
</dbReference>
<evidence type="ECO:0000256" key="6">
    <source>
        <dbReference type="ARBA" id="ARBA00022723"/>
    </source>
</evidence>
<dbReference type="SUPFAM" id="SSF53098">
    <property type="entry name" value="Ribonuclease H-like"/>
    <property type="match status" value="1"/>
</dbReference>
<dbReference type="InterPro" id="IPR001584">
    <property type="entry name" value="Integrase_cat-core"/>
</dbReference>
<evidence type="ECO:0000313" key="21">
    <source>
        <dbReference type="Proteomes" id="UP000694569"/>
    </source>
</evidence>
<dbReference type="CDD" id="cd09274">
    <property type="entry name" value="RNase_HI_RT_Ty3"/>
    <property type="match status" value="1"/>
</dbReference>
<evidence type="ECO:0000256" key="17">
    <source>
        <dbReference type="SAM" id="MobiDB-lite"/>
    </source>
</evidence>
<dbReference type="Pfam" id="PF00665">
    <property type="entry name" value="rve"/>
    <property type="match status" value="1"/>
</dbReference>
<dbReference type="InterPro" id="IPR012337">
    <property type="entry name" value="RNaseH-like_sf"/>
</dbReference>
<evidence type="ECO:0000256" key="5">
    <source>
        <dbReference type="ARBA" id="ARBA00022722"/>
    </source>
</evidence>
<keyword evidence="6" id="KW-0479">Metal-binding</keyword>
<keyword evidence="3" id="KW-0808">Transferase</keyword>
<protein>
    <recommendedName>
        <fullName evidence="16">Gypsy retrotransposon integrase-like protein 1</fullName>
    </recommendedName>
</protein>
<comment type="subcellular location">
    <subcellularLocation>
        <location evidence="1">Nucleus</location>
    </subcellularLocation>
</comment>
<dbReference type="SMART" id="SM00298">
    <property type="entry name" value="CHROMO"/>
    <property type="match status" value="1"/>
</dbReference>
<evidence type="ECO:0000256" key="11">
    <source>
        <dbReference type="ARBA" id="ARBA00022908"/>
    </source>
</evidence>
<dbReference type="AlphaFoldDB" id="A0A8C5LPA6"/>
<keyword evidence="11" id="KW-0229">DNA integration</keyword>
<dbReference type="Gene3D" id="1.10.340.70">
    <property type="match status" value="1"/>
</dbReference>
<keyword evidence="2" id="KW-0645">Protease</keyword>
<dbReference type="FunFam" id="1.10.340.70:FF:000001">
    <property type="entry name" value="Retrovirus-related Pol polyprotein from transposon gypsy-like Protein"/>
    <property type="match status" value="1"/>
</dbReference>
<sequence length="782" mass="89851">MDESKIKAILTWPIPLNRKGLKSFIGFSNFYRKFIRNFSQNILPLTRLTKPTIPFQWSKEAQTAFEALKSNFSSFPVLCLPDPEKQCIVEVDASENAAGAVLSKKKGDKNLLHPVAFFSKTFSPPERNYDVADKELLAIKVALEEWRHLLEGSLHPILIYTDHRSLEYIKAARRLKPRQARWALFFSHFDLSITYRPGTQNGKADALSRSQSTFEEDVEQNQSIIPERYFLATAPSLWKEIQQQIPTANIPQHIQMELKDGLLVHKDKVYVPPSMVEQVLLFHHDNPITGHGGIQKTTELIKRTFWWPNMDLDIYNYVKHCVTCIRSKDMHTKPQGLLQPLPVPSKPWADIALDFIVDLPFSQMYNTILVVIDRFTKMAHFIPIKGLPSAKITAKLFLKEIFRIHGLPESIISDRGTQFTSKFWDAFCQQLHMKRNLSTAFHPQTNGQTERTNQTLEQYLRCYVTYLQDDWYNYLPMAEFAYNNHIHKSIKVSPFYANYGLHPTMLPGSPINTSVPDVQEHVSNIIQNYRLIKQTLSQTCERSKTYADRSRTPAPCYKENDNVWLSTKYLKLSCRTKKFGPRFIGPFKILKVISPSAVKLQLPQTYRIHPVFHVSLLKPAIPDPFTSRVPSPPGPVLVDDDDVFEVDTILDSRIRRSRLEYLIQWKGYGPEERSWIDHKDVSAPTLIDRFHRLHPDRPQRARLVRGHCHTPIPSAPDPPGVRRSRRLHRVINVQPIAGTSPSAEPFAHARSESTQISAAGSTTHARLSPRTPPQRLTSQTRT</sequence>
<dbReference type="Pfam" id="PF17921">
    <property type="entry name" value="Integrase_H2C2"/>
    <property type="match status" value="1"/>
</dbReference>
<dbReference type="GO" id="GO:0006310">
    <property type="term" value="P:DNA recombination"/>
    <property type="evidence" value="ECO:0007669"/>
    <property type="project" value="UniProtKB-KW"/>
</dbReference>
<keyword evidence="7" id="KW-0064">Aspartyl protease</keyword>
<evidence type="ECO:0000256" key="16">
    <source>
        <dbReference type="ARBA" id="ARBA00039658"/>
    </source>
</evidence>
<keyword evidence="15" id="KW-0233">DNA recombination</keyword>
<dbReference type="Proteomes" id="UP000694569">
    <property type="component" value="Unplaced"/>
</dbReference>
<keyword evidence="14" id="KW-0238">DNA-binding</keyword>
<dbReference type="OrthoDB" id="115435at2759"/>
<dbReference type="Gene3D" id="3.30.420.10">
    <property type="entry name" value="Ribonuclease H-like superfamily/Ribonuclease H"/>
    <property type="match status" value="1"/>
</dbReference>
<dbReference type="Pfam" id="PF17917">
    <property type="entry name" value="RT_RNaseH"/>
    <property type="match status" value="1"/>
</dbReference>
<evidence type="ECO:0000256" key="14">
    <source>
        <dbReference type="ARBA" id="ARBA00023125"/>
    </source>
</evidence>
<dbReference type="PROSITE" id="PS50013">
    <property type="entry name" value="CHROMO_2"/>
    <property type="match status" value="1"/>
</dbReference>
<evidence type="ECO:0000256" key="13">
    <source>
        <dbReference type="ARBA" id="ARBA00022932"/>
    </source>
</evidence>
<proteinExistence type="predicted"/>
<dbReference type="InterPro" id="IPR043502">
    <property type="entry name" value="DNA/RNA_pol_sf"/>
</dbReference>
<dbReference type="InterPro" id="IPR000953">
    <property type="entry name" value="Chromo/chromo_shadow_dom"/>
</dbReference>
<evidence type="ECO:0000256" key="12">
    <source>
        <dbReference type="ARBA" id="ARBA00022918"/>
    </source>
</evidence>
<feature type="domain" description="Chromo" evidence="18">
    <location>
        <begin position="644"/>
        <end position="702"/>
    </location>
</feature>
<feature type="compositionally biased region" description="Polar residues" evidence="17">
    <location>
        <begin position="752"/>
        <end position="765"/>
    </location>
</feature>
<dbReference type="GO" id="GO:0005634">
    <property type="term" value="C:nucleus"/>
    <property type="evidence" value="ECO:0007669"/>
    <property type="project" value="UniProtKB-SubCell"/>
</dbReference>
<dbReference type="InterPro" id="IPR041373">
    <property type="entry name" value="RT_RNaseH"/>
</dbReference>
<evidence type="ECO:0000256" key="2">
    <source>
        <dbReference type="ARBA" id="ARBA00022670"/>
    </source>
</evidence>
<feature type="domain" description="Integrase catalytic" evidence="19">
    <location>
        <begin position="343"/>
        <end position="502"/>
    </location>
</feature>
<dbReference type="GO" id="GO:0003887">
    <property type="term" value="F:DNA-directed DNA polymerase activity"/>
    <property type="evidence" value="ECO:0007669"/>
    <property type="project" value="UniProtKB-KW"/>
</dbReference>
<dbReference type="SUPFAM" id="SSF56672">
    <property type="entry name" value="DNA/RNA polymerases"/>
    <property type="match status" value="1"/>
</dbReference>
<evidence type="ECO:0000256" key="15">
    <source>
        <dbReference type="ARBA" id="ARBA00023172"/>
    </source>
</evidence>
<dbReference type="GeneTree" id="ENSGT01040000240511"/>
<evidence type="ECO:0000313" key="20">
    <source>
        <dbReference type="Ensembl" id="ENSLLEP00000001250.1"/>
    </source>
</evidence>
<evidence type="ECO:0000256" key="7">
    <source>
        <dbReference type="ARBA" id="ARBA00022750"/>
    </source>
</evidence>
<dbReference type="GO" id="GO:0046872">
    <property type="term" value="F:metal ion binding"/>
    <property type="evidence" value="ECO:0007669"/>
    <property type="project" value="UniProtKB-KW"/>
</dbReference>
<dbReference type="InterPro" id="IPR023780">
    <property type="entry name" value="Chromo_domain"/>
</dbReference>
<evidence type="ECO:0000256" key="1">
    <source>
        <dbReference type="ARBA" id="ARBA00004123"/>
    </source>
</evidence>
<dbReference type="GO" id="GO:0004519">
    <property type="term" value="F:endonuclease activity"/>
    <property type="evidence" value="ECO:0007669"/>
    <property type="project" value="UniProtKB-KW"/>
</dbReference>
<keyword evidence="10" id="KW-0460">Magnesium</keyword>
<accession>A0A8C5LPA6</accession>
<dbReference type="Pfam" id="PF24626">
    <property type="entry name" value="SH3_Tf2-1"/>
    <property type="match status" value="1"/>
</dbReference>
<keyword evidence="21" id="KW-1185">Reference proteome</keyword>
<dbReference type="GO" id="GO:0015074">
    <property type="term" value="P:DNA integration"/>
    <property type="evidence" value="ECO:0007669"/>
    <property type="project" value="UniProtKB-KW"/>
</dbReference>